<sequence length="261" mass="28200">MTVFPLPIRLAILEADVTQPGTREKVGLYRDVFAALLAKATAPQDLSAVLDIRAYDVVGNGDGNGDAAAAGPEYPALEDIDALLITGSRHTAFDDDPWIVRLVEFARRAIDGGRVRVVGVCFGHQVVGRAMGARVGKSDKGWEVAVTDVDLTARGREVFRLDRLRIHQMHRDVVFGFPEGAVPLAHNAKCAVQAMVLPGRYLTVQGHPEFTGDIVREILEKRRAAGVFSDEAYGEGVGRAGAEHDGVAVARAFVRFMRGES</sequence>
<keyword evidence="2" id="KW-0315">Glutamine amidotransferase</keyword>
<dbReference type="GO" id="GO:0005829">
    <property type="term" value="C:cytosol"/>
    <property type="evidence" value="ECO:0007669"/>
    <property type="project" value="TreeGrafter"/>
</dbReference>
<dbReference type="CDD" id="cd01741">
    <property type="entry name" value="GATase1_1"/>
    <property type="match status" value="1"/>
</dbReference>
<dbReference type="OrthoDB" id="92161at2759"/>
<dbReference type="PANTHER" id="PTHR42695">
    <property type="entry name" value="GLUTAMINE AMIDOTRANSFERASE YLR126C-RELATED"/>
    <property type="match status" value="1"/>
</dbReference>
<dbReference type="InterPro" id="IPR017926">
    <property type="entry name" value="GATASE"/>
</dbReference>
<organism evidence="2 3">
    <name type="scientific">Escovopsis weberi</name>
    <dbReference type="NCBI Taxonomy" id="150374"/>
    <lineage>
        <taxon>Eukaryota</taxon>
        <taxon>Fungi</taxon>
        <taxon>Dikarya</taxon>
        <taxon>Ascomycota</taxon>
        <taxon>Pezizomycotina</taxon>
        <taxon>Sordariomycetes</taxon>
        <taxon>Hypocreomycetidae</taxon>
        <taxon>Hypocreales</taxon>
        <taxon>Hypocreaceae</taxon>
        <taxon>Escovopsis</taxon>
    </lineage>
</organism>
<protein>
    <submittedName>
        <fullName evidence="2">Putative glutamine amidotransferase-like protein</fullName>
    </submittedName>
</protein>
<dbReference type="Gene3D" id="3.40.50.880">
    <property type="match status" value="1"/>
</dbReference>
<dbReference type="AlphaFoldDB" id="A0A0M8N5I4"/>
<reference evidence="2 3" key="1">
    <citation type="submission" date="2015-07" db="EMBL/GenBank/DDBJ databases">
        <title>The genome of the fungus Escovopsis weberi, a specialized disease agent of ant agriculture.</title>
        <authorList>
            <person name="de Man T.J."/>
            <person name="Stajich J.E."/>
            <person name="Kubicek C.P."/>
            <person name="Chenthamara K."/>
            <person name="Atanasova L."/>
            <person name="Druzhinina I.S."/>
            <person name="Birnbaum S."/>
            <person name="Barribeau S.M."/>
            <person name="Teiling C."/>
            <person name="Suen G."/>
            <person name="Currie C."/>
            <person name="Gerardo N.M."/>
        </authorList>
    </citation>
    <scope>NUCLEOTIDE SEQUENCE [LARGE SCALE GENOMIC DNA]</scope>
</reference>
<dbReference type="GO" id="GO:0005634">
    <property type="term" value="C:nucleus"/>
    <property type="evidence" value="ECO:0007669"/>
    <property type="project" value="TreeGrafter"/>
</dbReference>
<evidence type="ECO:0000313" key="2">
    <source>
        <dbReference type="EMBL" id="KOS20370.1"/>
    </source>
</evidence>
<dbReference type="STRING" id="150374.A0A0M8N5I4"/>
<keyword evidence="2" id="KW-0808">Transferase</keyword>
<evidence type="ECO:0000259" key="1">
    <source>
        <dbReference type="Pfam" id="PF00117"/>
    </source>
</evidence>
<dbReference type="InterPro" id="IPR029062">
    <property type="entry name" value="Class_I_gatase-like"/>
</dbReference>
<dbReference type="PROSITE" id="PS51273">
    <property type="entry name" value="GATASE_TYPE_1"/>
    <property type="match status" value="1"/>
</dbReference>
<gene>
    <name evidence="2" type="ORF">ESCO_005355</name>
</gene>
<comment type="caution">
    <text evidence="2">The sequence shown here is derived from an EMBL/GenBank/DDBJ whole genome shotgun (WGS) entry which is preliminary data.</text>
</comment>
<dbReference type="EMBL" id="LGSR01000017">
    <property type="protein sequence ID" value="KOS20370.1"/>
    <property type="molecule type" value="Genomic_DNA"/>
</dbReference>
<accession>A0A0M8N5I4</accession>
<feature type="domain" description="Glutamine amidotransferase" evidence="1">
    <location>
        <begin position="99"/>
        <end position="212"/>
    </location>
</feature>
<dbReference type="SUPFAM" id="SSF52317">
    <property type="entry name" value="Class I glutamine amidotransferase-like"/>
    <property type="match status" value="1"/>
</dbReference>
<keyword evidence="3" id="KW-1185">Reference proteome</keyword>
<proteinExistence type="predicted"/>
<name>A0A0M8N5I4_ESCWE</name>
<dbReference type="InterPro" id="IPR044992">
    <property type="entry name" value="ChyE-like"/>
</dbReference>
<dbReference type="Proteomes" id="UP000053831">
    <property type="component" value="Unassembled WGS sequence"/>
</dbReference>
<dbReference type="Pfam" id="PF00117">
    <property type="entry name" value="GATase"/>
    <property type="match status" value="1"/>
</dbReference>
<evidence type="ECO:0000313" key="3">
    <source>
        <dbReference type="Proteomes" id="UP000053831"/>
    </source>
</evidence>
<dbReference type="GO" id="GO:0016740">
    <property type="term" value="F:transferase activity"/>
    <property type="evidence" value="ECO:0007669"/>
    <property type="project" value="UniProtKB-KW"/>
</dbReference>
<dbReference type="PANTHER" id="PTHR42695:SF5">
    <property type="entry name" value="GLUTAMINE AMIDOTRANSFERASE YLR126C-RELATED"/>
    <property type="match status" value="1"/>
</dbReference>